<evidence type="ECO:0000313" key="2">
    <source>
        <dbReference type="Proteomes" id="UP000683507"/>
    </source>
</evidence>
<protein>
    <submittedName>
        <fullName evidence="1">Uncharacterized protein</fullName>
    </submittedName>
</protein>
<gene>
    <name evidence="1" type="ORF">CRYO30217_03530</name>
</gene>
<dbReference type="EMBL" id="OU015584">
    <property type="protein sequence ID" value="CAG5087624.1"/>
    <property type="molecule type" value="Genomic_DNA"/>
</dbReference>
<dbReference type="KEGG" id="ptan:CRYO30217_03530"/>
<proteinExistence type="predicted"/>
<accession>A0A916JQW7</accession>
<dbReference type="AlphaFoldDB" id="A0A916JQW7"/>
<evidence type="ECO:0000313" key="1">
    <source>
        <dbReference type="EMBL" id="CAG5087624.1"/>
    </source>
</evidence>
<dbReference type="Proteomes" id="UP000683507">
    <property type="component" value="Chromosome"/>
</dbReference>
<name>A0A916JQW7_9FLAO</name>
<sequence>MFLMMLLLIGSTSMVAQGHGPKEGKMSKEEKDAKMIGFLTEKLDITSEEAEDFWPVFNAYREALKDNHKSFKGEKPGKDVKLDDMTDAEVRELIDNGFKMKERDLEIKKEYNEKFINILGVKRTAKLYHLEKEFRKNLKGKGPQGPPPGH</sequence>
<keyword evidence="2" id="KW-1185">Reference proteome</keyword>
<reference evidence="1" key="1">
    <citation type="submission" date="2021-04" db="EMBL/GenBank/DDBJ databases">
        <authorList>
            <person name="Rodrigo-Torres L."/>
            <person name="Arahal R. D."/>
            <person name="Lucena T."/>
        </authorList>
    </citation>
    <scope>NUCLEOTIDE SEQUENCE</scope>
    <source>
        <strain evidence="1">AS29M-1</strain>
    </source>
</reference>
<organism evidence="1 2">
    <name type="scientific">Parvicella tangerina</name>
    <dbReference type="NCBI Taxonomy" id="2829795"/>
    <lineage>
        <taxon>Bacteria</taxon>
        <taxon>Pseudomonadati</taxon>
        <taxon>Bacteroidota</taxon>
        <taxon>Flavobacteriia</taxon>
        <taxon>Flavobacteriales</taxon>
        <taxon>Parvicellaceae</taxon>
        <taxon>Parvicella</taxon>
    </lineage>
</organism>